<accession>A0AAD9UTX9</accession>
<name>A0AAD9UTX9_ACRCE</name>
<reference evidence="1" key="2">
    <citation type="journal article" date="2023" name="Science">
        <title>Genomic signatures of disease resistance in endangered staghorn corals.</title>
        <authorList>
            <person name="Vollmer S.V."/>
            <person name="Selwyn J.D."/>
            <person name="Despard B.A."/>
            <person name="Roesel C.L."/>
        </authorList>
    </citation>
    <scope>NUCLEOTIDE SEQUENCE</scope>
    <source>
        <strain evidence="1">K2</strain>
    </source>
</reference>
<evidence type="ECO:0000313" key="2">
    <source>
        <dbReference type="Proteomes" id="UP001249851"/>
    </source>
</evidence>
<protein>
    <submittedName>
        <fullName evidence="1">Uncharacterized protein</fullName>
    </submittedName>
</protein>
<keyword evidence="2" id="KW-1185">Reference proteome</keyword>
<gene>
    <name evidence="1" type="ORF">P5673_029960</name>
</gene>
<organism evidence="1 2">
    <name type="scientific">Acropora cervicornis</name>
    <name type="common">Staghorn coral</name>
    <dbReference type="NCBI Taxonomy" id="6130"/>
    <lineage>
        <taxon>Eukaryota</taxon>
        <taxon>Metazoa</taxon>
        <taxon>Cnidaria</taxon>
        <taxon>Anthozoa</taxon>
        <taxon>Hexacorallia</taxon>
        <taxon>Scleractinia</taxon>
        <taxon>Astrocoeniina</taxon>
        <taxon>Acroporidae</taxon>
        <taxon>Acropora</taxon>
    </lineage>
</organism>
<proteinExistence type="predicted"/>
<dbReference type="PANTHER" id="PTHR47331">
    <property type="entry name" value="PHD-TYPE DOMAIN-CONTAINING PROTEIN"/>
    <property type="match status" value="1"/>
</dbReference>
<dbReference type="AlphaFoldDB" id="A0AAD9UTX9"/>
<comment type="caution">
    <text evidence="1">The sequence shown here is derived from an EMBL/GenBank/DDBJ whole genome shotgun (WGS) entry which is preliminary data.</text>
</comment>
<dbReference type="Pfam" id="PF05380">
    <property type="entry name" value="Peptidase_A17"/>
    <property type="match status" value="1"/>
</dbReference>
<dbReference type="Proteomes" id="UP001249851">
    <property type="component" value="Unassembled WGS sequence"/>
</dbReference>
<reference evidence="1" key="1">
    <citation type="journal article" date="2023" name="G3 (Bethesda)">
        <title>Whole genome assembly and annotation of the endangered Caribbean coral Acropora cervicornis.</title>
        <authorList>
            <person name="Selwyn J.D."/>
            <person name="Vollmer S.V."/>
        </authorList>
    </citation>
    <scope>NUCLEOTIDE SEQUENCE</scope>
    <source>
        <strain evidence="1">K2</strain>
    </source>
</reference>
<dbReference type="InterPro" id="IPR008042">
    <property type="entry name" value="Retrotrans_Pao"/>
</dbReference>
<sequence length="218" mass="25277">MNSLLGVLLRFRRETTAVMCDIEQMFHFFHVDPEHRDFLRFLWYENNTPGRRIIEYRMNVQVEVMEAFPAEDRGKGVRDLDLRHDGLPAQGSLGVYWNLEEDTFTFKQLVLLGKKSNNEKPLAWDDPLPETLLTQWRRWRNSLPHLENVSVPRCYHPTGFGKIARREIHAFSDASKDAIGASIYLRLFNDDGEICTALLFGQSKVATAQTTSIPCLEY</sequence>
<dbReference type="PANTHER" id="PTHR47331:SF5">
    <property type="entry name" value="RIBONUCLEASE H"/>
    <property type="match status" value="1"/>
</dbReference>
<dbReference type="EMBL" id="JARQWQ010000124">
    <property type="protein sequence ID" value="KAK2549572.1"/>
    <property type="molecule type" value="Genomic_DNA"/>
</dbReference>
<evidence type="ECO:0000313" key="1">
    <source>
        <dbReference type="EMBL" id="KAK2549572.1"/>
    </source>
</evidence>